<dbReference type="Proteomes" id="UP000179266">
    <property type="component" value="Unassembled WGS sequence"/>
</dbReference>
<dbReference type="GO" id="GO:0005829">
    <property type="term" value="C:cytosol"/>
    <property type="evidence" value="ECO:0007669"/>
    <property type="project" value="TreeGrafter"/>
</dbReference>
<gene>
    <name evidence="3" type="ORF">A2161_08215</name>
</gene>
<evidence type="ECO:0000256" key="2">
    <source>
        <dbReference type="ARBA" id="ARBA00022679"/>
    </source>
</evidence>
<sequence>MYVYQTDQKKLMERYPLQLDLNEDTRNKAKAILGCLSSFEGNYFKVCIHAGASELTKQWPLDNFLQIMSKMRANFQVFFILIGGIEDSEKHSFLAQQIGGALLDETGSLDLLMSAAVIENCDLFIGNDSGPLHIAAALSIPSIGIFGGYNFVSRWRPWNRLNYTVYKDINCGCCEKSKCETNDCLTAIDADHVFEIVFENYYKSFQRFSRQRINNINS</sequence>
<evidence type="ECO:0000313" key="4">
    <source>
        <dbReference type="Proteomes" id="UP000179266"/>
    </source>
</evidence>
<dbReference type="EMBL" id="MGDD01000355">
    <property type="protein sequence ID" value="OGL41076.1"/>
    <property type="molecule type" value="Genomic_DNA"/>
</dbReference>
<reference evidence="3 4" key="1">
    <citation type="journal article" date="2016" name="Nat. Commun.">
        <title>Thousands of microbial genomes shed light on interconnected biogeochemical processes in an aquifer system.</title>
        <authorList>
            <person name="Anantharaman K."/>
            <person name="Brown C.T."/>
            <person name="Hug L.A."/>
            <person name="Sharon I."/>
            <person name="Castelle C.J."/>
            <person name="Probst A.J."/>
            <person name="Thomas B.C."/>
            <person name="Singh A."/>
            <person name="Wilkins M.J."/>
            <person name="Karaoz U."/>
            <person name="Brodie E.L."/>
            <person name="Williams K.H."/>
            <person name="Hubbard S.S."/>
            <person name="Banfield J.F."/>
        </authorList>
    </citation>
    <scope>NUCLEOTIDE SEQUENCE [LARGE SCALE GENOMIC DNA]</scope>
</reference>
<dbReference type="SUPFAM" id="SSF53756">
    <property type="entry name" value="UDP-Glycosyltransferase/glycogen phosphorylase"/>
    <property type="match status" value="1"/>
</dbReference>
<dbReference type="CDD" id="cd03789">
    <property type="entry name" value="GT9_LPS_heptosyltransferase"/>
    <property type="match status" value="1"/>
</dbReference>
<dbReference type="InterPro" id="IPR051199">
    <property type="entry name" value="LPS_LOS_Heptosyltrfase"/>
</dbReference>
<dbReference type="Gene3D" id="3.40.50.2000">
    <property type="entry name" value="Glycogen Phosphorylase B"/>
    <property type="match status" value="1"/>
</dbReference>
<comment type="caution">
    <text evidence="3">The sequence shown here is derived from an EMBL/GenBank/DDBJ whole genome shotgun (WGS) entry which is preliminary data.</text>
</comment>
<dbReference type="PANTHER" id="PTHR30160">
    <property type="entry name" value="TETRAACYLDISACCHARIDE 4'-KINASE-RELATED"/>
    <property type="match status" value="1"/>
</dbReference>
<dbReference type="Pfam" id="PF01075">
    <property type="entry name" value="Glyco_transf_9"/>
    <property type="match status" value="1"/>
</dbReference>
<evidence type="ECO:0000313" key="3">
    <source>
        <dbReference type="EMBL" id="OGL41076.1"/>
    </source>
</evidence>
<dbReference type="GO" id="GO:0009244">
    <property type="term" value="P:lipopolysaccharide core region biosynthetic process"/>
    <property type="evidence" value="ECO:0007669"/>
    <property type="project" value="TreeGrafter"/>
</dbReference>
<dbReference type="AlphaFoldDB" id="A0A1F7RHP1"/>
<proteinExistence type="predicted"/>
<protein>
    <recommendedName>
        <fullName evidence="5">Glycosyl transferase family 9</fullName>
    </recommendedName>
</protein>
<keyword evidence="2" id="KW-0808">Transferase</keyword>
<organism evidence="3 4">
    <name type="scientific">Candidatus Schekmanbacteria bacterium RBG_13_48_7</name>
    <dbReference type="NCBI Taxonomy" id="1817878"/>
    <lineage>
        <taxon>Bacteria</taxon>
        <taxon>Candidatus Schekmaniibacteriota</taxon>
    </lineage>
</organism>
<evidence type="ECO:0000256" key="1">
    <source>
        <dbReference type="ARBA" id="ARBA00022676"/>
    </source>
</evidence>
<dbReference type="GO" id="GO:0008713">
    <property type="term" value="F:ADP-heptose-lipopolysaccharide heptosyltransferase activity"/>
    <property type="evidence" value="ECO:0007669"/>
    <property type="project" value="TreeGrafter"/>
</dbReference>
<keyword evidence="1" id="KW-0328">Glycosyltransferase</keyword>
<accession>A0A1F7RHP1</accession>
<dbReference type="InterPro" id="IPR002201">
    <property type="entry name" value="Glyco_trans_9"/>
</dbReference>
<evidence type="ECO:0008006" key="5">
    <source>
        <dbReference type="Google" id="ProtNLM"/>
    </source>
</evidence>
<name>A0A1F7RHP1_9BACT</name>